<keyword evidence="4" id="KW-0560">Oxidoreductase</keyword>
<evidence type="ECO:0000313" key="7">
    <source>
        <dbReference type="EMBL" id="MVQ32548.1"/>
    </source>
</evidence>
<name>A0A6N8J0J0_9BURK</name>
<dbReference type="GO" id="GO:0005737">
    <property type="term" value="C:cytoplasm"/>
    <property type="evidence" value="ECO:0007669"/>
    <property type="project" value="TreeGrafter"/>
</dbReference>
<accession>A0A6N8J0J0</accession>
<evidence type="ECO:0000256" key="2">
    <source>
        <dbReference type="ARBA" id="ARBA00022723"/>
    </source>
</evidence>
<protein>
    <submittedName>
        <fullName evidence="7">TauD/TfdA family dioxygenase</fullName>
    </submittedName>
</protein>
<evidence type="ECO:0000256" key="4">
    <source>
        <dbReference type="ARBA" id="ARBA00023002"/>
    </source>
</evidence>
<dbReference type="EMBL" id="WSEL01000009">
    <property type="protein sequence ID" value="MVQ32548.1"/>
    <property type="molecule type" value="Genomic_DNA"/>
</dbReference>
<organism evidence="7 8">
    <name type="scientific">Ramlibacter pinisoli</name>
    <dbReference type="NCBI Taxonomy" id="2682844"/>
    <lineage>
        <taxon>Bacteria</taxon>
        <taxon>Pseudomonadati</taxon>
        <taxon>Pseudomonadota</taxon>
        <taxon>Betaproteobacteria</taxon>
        <taxon>Burkholderiales</taxon>
        <taxon>Comamonadaceae</taxon>
        <taxon>Ramlibacter</taxon>
    </lineage>
</organism>
<dbReference type="InterPro" id="IPR003819">
    <property type="entry name" value="TauD/TfdA-like"/>
</dbReference>
<dbReference type="Pfam" id="PF02668">
    <property type="entry name" value="TauD"/>
    <property type="match status" value="1"/>
</dbReference>
<dbReference type="GO" id="GO:0006790">
    <property type="term" value="P:sulfur compound metabolic process"/>
    <property type="evidence" value="ECO:0007669"/>
    <property type="project" value="TreeGrafter"/>
</dbReference>
<keyword evidence="5" id="KW-0408">Iron</keyword>
<dbReference type="InterPro" id="IPR051323">
    <property type="entry name" value="AtsK-like"/>
</dbReference>
<evidence type="ECO:0000259" key="6">
    <source>
        <dbReference type="Pfam" id="PF02668"/>
    </source>
</evidence>
<dbReference type="GO" id="GO:0000908">
    <property type="term" value="F:taurine dioxygenase activity"/>
    <property type="evidence" value="ECO:0007669"/>
    <property type="project" value="TreeGrafter"/>
</dbReference>
<reference evidence="7 8" key="1">
    <citation type="submission" date="2019-12" db="EMBL/GenBank/DDBJ databases">
        <authorList>
            <person name="Huq M.A."/>
        </authorList>
    </citation>
    <scope>NUCLEOTIDE SEQUENCE [LARGE SCALE GENOMIC DNA]</scope>
    <source>
        <strain evidence="7 8">MAH-25</strain>
    </source>
</reference>
<dbReference type="InterPro" id="IPR042098">
    <property type="entry name" value="TauD-like_sf"/>
</dbReference>
<evidence type="ECO:0000256" key="1">
    <source>
        <dbReference type="ARBA" id="ARBA00005896"/>
    </source>
</evidence>
<gene>
    <name evidence="7" type="ORF">GON04_24045</name>
</gene>
<dbReference type="PANTHER" id="PTHR30468">
    <property type="entry name" value="ALPHA-KETOGLUTARATE-DEPENDENT SULFONATE DIOXYGENASE"/>
    <property type="match status" value="1"/>
</dbReference>
<keyword evidence="3 7" id="KW-0223">Dioxygenase</keyword>
<feature type="domain" description="TauD/TfdA-like" evidence="6">
    <location>
        <begin position="11"/>
        <end position="284"/>
    </location>
</feature>
<dbReference type="Proteomes" id="UP000469385">
    <property type="component" value="Unassembled WGS sequence"/>
</dbReference>
<dbReference type="AlphaFoldDB" id="A0A6N8J0J0"/>
<dbReference type="Gene3D" id="3.60.130.10">
    <property type="entry name" value="Clavaminate synthase-like"/>
    <property type="match status" value="1"/>
</dbReference>
<comment type="similarity">
    <text evidence="1">Belongs to the TfdA dioxygenase family.</text>
</comment>
<dbReference type="SUPFAM" id="SSF51197">
    <property type="entry name" value="Clavaminate synthase-like"/>
    <property type="match status" value="1"/>
</dbReference>
<evidence type="ECO:0000256" key="5">
    <source>
        <dbReference type="ARBA" id="ARBA00023004"/>
    </source>
</evidence>
<sequence length="289" mass="32258">MAHADTLSLTVHPLGDTLGAEIRGLDLNEPLTDADARALQAAWSEHLVLRFRDQDNLSLAAQIAFSRHFGKLDKRPTVSAEMSAQHDALPPEITVISNIKVEGKPLGALGDAEAVWHSDMTYNEFPPKAACLHAREVPPQGGDTHFANLHAAYEELDAKVKERIATLRCVHDASRNSAGELRLGAREVTDPRQTVGAVHPLVMTHAVSGKRHLMLGRRRNAYIVGLPLDESEMLLDQLWQHATRPRFTWTQVWRRGDLVMWDNAATLHRRDAFDPTSRRLMYRTQIASA</sequence>
<evidence type="ECO:0000256" key="3">
    <source>
        <dbReference type="ARBA" id="ARBA00022964"/>
    </source>
</evidence>
<comment type="caution">
    <text evidence="7">The sequence shown here is derived from an EMBL/GenBank/DDBJ whole genome shotgun (WGS) entry which is preliminary data.</text>
</comment>
<dbReference type="PANTHER" id="PTHR30468:SF1">
    <property type="entry name" value="ALPHA-KETOGLUTARATE-DEPENDENT SULFONATE DIOXYGENASE"/>
    <property type="match status" value="1"/>
</dbReference>
<proteinExistence type="inferred from homology"/>
<keyword evidence="8" id="KW-1185">Reference proteome</keyword>
<evidence type="ECO:0000313" key="8">
    <source>
        <dbReference type="Proteomes" id="UP000469385"/>
    </source>
</evidence>
<dbReference type="GO" id="GO:0046872">
    <property type="term" value="F:metal ion binding"/>
    <property type="evidence" value="ECO:0007669"/>
    <property type="project" value="UniProtKB-KW"/>
</dbReference>
<dbReference type="RefSeq" id="WP_157400490.1">
    <property type="nucleotide sequence ID" value="NZ_WSEL01000009.1"/>
</dbReference>
<keyword evidence="2" id="KW-0479">Metal-binding</keyword>